<dbReference type="InterPro" id="IPR001878">
    <property type="entry name" value="Znf_CCHC"/>
</dbReference>
<keyword evidence="1" id="KW-0479">Metal-binding</keyword>
<dbReference type="Proteomes" id="UP001341840">
    <property type="component" value="Unassembled WGS sequence"/>
</dbReference>
<gene>
    <name evidence="4" type="ORF">PIB30_100906</name>
</gene>
<comment type="caution">
    <text evidence="4">The sequence shown here is derived from an EMBL/GenBank/DDBJ whole genome shotgun (WGS) entry which is preliminary data.</text>
</comment>
<keyword evidence="5" id="KW-1185">Reference proteome</keyword>
<evidence type="ECO:0000313" key="5">
    <source>
        <dbReference type="Proteomes" id="UP001341840"/>
    </source>
</evidence>
<evidence type="ECO:0000259" key="3">
    <source>
        <dbReference type="PROSITE" id="PS50158"/>
    </source>
</evidence>
<evidence type="ECO:0000313" key="4">
    <source>
        <dbReference type="EMBL" id="MED6177742.1"/>
    </source>
</evidence>
<reference evidence="4 5" key="1">
    <citation type="journal article" date="2023" name="Plants (Basel)">
        <title>Bridging the Gap: Combining Genomics and Transcriptomics Approaches to Understand Stylosanthes scabra, an Orphan Legume from the Brazilian Caatinga.</title>
        <authorList>
            <person name="Ferreira-Neto J.R.C."/>
            <person name="da Silva M.D."/>
            <person name="Binneck E."/>
            <person name="de Melo N.F."/>
            <person name="da Silva R.H."/>
            <person name="de Melo A.L.T.M."/>
            <person name="Pandolfi V."/>
            <person name="Bustamante F.O."/>
            <person name="Brasileiro-Vidal A.C."/>
            <person name="Benko-Iseppon A.M."/>
        </authorList>
    </citation>
    <scope>NUCLEOTIDE SEQUENCE [LARGE SCALE GENOMIC DNA]</scope>
    <source>
        <tissue evidence="4">Leaves</tissue>
    </source>
</reference>
<proteinExistence type="predicted"/>
<dbReference type="EMBL" id="JASCZI010153915">
    <property type="protein sequence ID" value="MED6177742.1"/>
    <property type="molecule type" value="Genomic_DNA"/>
</dbReference>
<keyword evidence="1" id="KW-0863">Zinc-finger</keyword>
<sequence>MSMHAAMLDDCRELVKLSCRNFEDYFEVKKRIATERELLMAKSRGMTNTTECEPKEGMPVRDPKRAKHKGCCRRVLTSKGKFRRVQRCRKCGKTGHNARKCDYVGNGGTQCSDNFEGTNNMASEEGEFDAADKDVSF</sequence>
<feature type="region of interest" description="Disordered" evidence="2">
    <location>
        <begin position="46"/>
        <end position="65"/>
    </location>
</feature>
<feature type="domain" description="CCHC-type" evidence="3">
    <location>
        <begin position="87"/>
        <end position="101"/>
    </location>
</feature>
<protein>
    <recommendedName>
        <fullName evidence="3">CCHC-type domain-containing protein</fullName>
    </recommendedName>
</protein>
<evidence type="ECO:0000256" key="2">
    <source>
        <dbReference type="SAM" id="MobiDB-lite"/>
    </source>
</evidence>
<evidence type="ECO:0000256" key="1">
    <source>
        <dbReference type="PROSITE-ProRule" id="PRU00047"/>
    </source>
</evidence>
<feature type="compositionally biased region" description="Basic and acidic residues" evidence="2">
    <location>
        <begin position="52"/>
        <end position="63"/>
    </location>
</feature>
<name>A0ABU6VVQ5_9FABA</name>
<organism evidence="4 5">
    <name type="scientific">Stylosanthes scabra</name>
    <dbReference type="NCBI Taxonomy" id="79078"/>
    <lineage>
        <taxon>Eukaryota</taxon>
        <taxon>Viridiplantae</taxon>
        <taxon>Streptophyta</taxon>
        <taxon>Embryophyta</taxon>
        <taxon>Tracheophyta</taxon>
        <taxon>Spermatophyta</taxon>
        <taxon>Magnoliopsida</taxon>
        <taxon>eudicotyledons</taxon>
        <taxon>Gunneridae</taxon>
        <taxon>Pentapetalae</taxon>
        <taxon>rosids</taxon>
        <taxon>fabids</taxon>
        <taxon>Fabales</taxon>
        <taxon>Fabaceae</taxon>
        <taxon>Papilionoideae</taxon>
        <taxon>50 kb inversion clade</taxon>
        <taxon>dalbergioids sensu lato</taxon>
        <taxon>Dalbergieae</taxon>
        <taxon>Pterocarpus clade</taxon>
        <taxon>Stylosanthes</taxon>
    </lineage>
</organism>
<dbReference type="PROSITE" id="PS50158">
    <property type="entry name" value="ZF_CCHC"/>
    <property type="match status" value="1"/>
</dbReference>
<keyword evidence="1" id="KW-0862">Zinc</keyword>
<accession>A0ABU6VVQ5</accession>